<dbReference type="STRING" id="470826.SAMN04488027_10315"/>
<protein>
    <submittedName>
        <fullName evidence="2">Transcription elongation factor GreB</fullName>
    </submittedName>
</protein>
<dbReference type="GO" id="GO:0006354">
    <property type="term" value="P:DNA-templated transcription elongation"/>
    <property type="evidence" value="ECO:0007669"/>
    <property type="project" value="TreeGrafter"/>
</dbReference>
<dbReference type="PANTHER" id="PTHR30437:SF4">
    <property type="entry name" value="TRANSCRIPTION ELONGATION FACTOR GREA"/>
    <property type="match status" value="1"/>
</dbReference>
<dbReference type="InterPro" id="IPR036953">
    <property type="entry name" value="GreA/GreB_C_sf"/>
</dbReference>
<keyword evidence="2" id="KW-0648">Protein biosynthesis</keyword>
<dbReference type="GO" id="GO:0003746">
    <property type="term" value="F:translation elongation factor activity"/>
    <property type="evidence" value="ECO:0007669"/>
    <property type="project" value="UniProtKB-KW"/>
</dbReference>
<keyword evidence="2" id="KW-0251">Elongation factor</keyword>
<dbReference type="EMBL" id="FNCW01000003">
    <property type="protein sequence ID" value="SDG53627.1"/>
    <property type="molecule type" value="Genomic_DNA"/>
</dbReference>
<name>A0A1G7V1M6_9FLAO</name>
<evidence type="ECO:0000313" key="2">
    <source>
        <dbReference type="EMBL" id="SDG53627.1"/>
    </source>
</evidence>
<gene>
    <name evidence="2" type="ORF">SAMN04488027_10315</name>
</gene>
<evidence type="ECO:0000259" key="1">
    <source>
        <dbReference type="Pfam" id="PF01272"/>
    </source>
</evidence>
<dbReference type="InterPro" id="IPR001437">
    <property type="entry name" value="Tscrpt_elong_fac_GreA/B_C"/>
</dbReference>
<dbReference type="Gene3D" id="3.10.50.30">
    <property type="entry name" value="Transcription elongation factor, GreA/GreB, C-terminal domain"/>
    <property type="match status" value="1"/>
</dbReference>
<dbReference type="InterPro" id="IPR023459">
    <property type="entry name" value="Tscrpt_elong_fac_GreA/B_fam"/>
</dbReference>
<organism evidence="2 3">
    <name type="scientific">Psychroflexus sediminis</name>
    <dbReference type="NCBI Taxonomy" id="470826"/>
    <lineage>
        <taxon>Bacteria</taxon>
        <taxon>Pseudomonadati</taxon>
        <taxon>Bacteroidota</taxon>
        <taxon>Flavobacteriia</taxon>
        <taxon>Flavobacteriales</taxon>
        <taxon>Flavobacteriaceae</taxon>
        <taxon>Psychroflexus</taxon>
    </lineage>
</organism>
<evidence type="ECO:0000313" key="3">
    <source>
        <dbReference type="Proteomes" id="UP000199296"/>
    </source>
</evidence>
<dbReference type="GO" id="GO:0070063">
    <property type="term" value="F:RNA polymerase binding"/>
    <property type="evidence" value="ECO:0007669"/>
    <property type="project" value="InterPro"/>
</dbReference>
<accession>A0A1G7V1M6</accession>
<proteinExistence type="predicted"/>
<reference evidence="2 3" key="1">
    <citation type="submission" date="2016-10" db="EMBL/GenBank/DDBJ databases">
        <authorList>
            <person name="de Groot N.N."/>
        </authorList>
    </citation>
    <scope>NUCLEOTIDE SEQUENCE [LARGE SCALE GENOMIC DNA]</scope>
    <source>
        <strain evidence="2 3">DSM 19803</strain>
    </source>
</reference>
<feature type="domain" description="Transcription elongation factor GreA/GreB C-terminal" evidence="1">
    <location>
        <begin position="105"/>
        <end position="177"/>
    </location>
</feature>
<dbReference type="Proteomes" id="UP000199296">
    <property type="component" value="Unassembled WGS sequence"/>
</dbReference>
<dbReference type="GO" id="GO:0032784">
    <property type="term" value="P:regulation of DNA-templated transcription elongation"/>
    <property type="evidence" value="ECO:0007669"/>
    <property type="project" value="InterPro"/>
</dbReference>
<dbReference type="PANTHER" id="PTHR30437">
    <property type="entry name" value="TRANSCRIPTION ELONGATION FACTOR GREA"/>
    <property type="match status" value="1"/>
</dbReference>
<sequence length="177" mass="20636">MLYSFIFLIKYKFMSRGFVKESDQEAPIVVPPRASLPEKEINYVTPFGKDLLEKEKNFLEKQRTNLTVEDETERRRELSMIDGKLKLLNERLKTAQVILPENQNPNEVRFGAKVRFKMNKTIQEFQIVGVDEADVKEKKIAFISPLAKAMTSKKEADKFDFKLGEETRPVEILKISY</sequence>
<dbReference type="AlphaFoldDB" id="A0A1G7V1M6"/>
<keyword evidence="3" id="KW-1185">Reference proteome</keyword>
<dbReference type="Pfam" id="PF01272">
    <property type="entry name" value="GreA_GreB"/>
    <property type="match status" value="1"/>
</dbReference>
<dbReference type="SUPFAM" id="SSF54534">
    <property type="entry name" value="FKBP-like"/>
    <property type="match status" value="1"/>
</dbReference>
<dbReference type="GO" id="GO:0003677">
    <property type="term" value="F:DNA binding"/>
    <property type="evidence" value="ECO:0007669"/>
    <property type="project" value="InterPro"/>
</dbReference>